<proteinExistence type="predicted"/>
<reference evidence="2" key="1">
    <citation type="journal article" date="2023" name="Nat. Plants">
        <title>Single-cell RNA sequencing provides a high-resolution roadmap for understanding the multicellular compartmentation of specialized metabolism.</title>
        <authorList>
            <person name="Sun S."/>
            <person name="Shen X."/>
            <person name="Li Y."/>
            <person name="Li Y."/>
            <person name="Wang S."/>
            <person name="Li R."/>
            <person name="Zhang H."/>
            <person name="Shen G."/>
            <person name="Guo B."/>
            <person name="Wei J."/>
            <person name="Xu J."/>
            <person name="St-Pierre B."/>
            <person name="Chen S."/>
            <person name="Sun C."/>
        </authorList>
    </citation>
    <scope>NUCLEOTIDE SEQUENCE [LARGE SCALE GENOMIC DNA]</scope>
</reference>
<dbReference type="Proteomes" id="UP001060085">
    <property type="component" value="Linkage Group LG08"/>
</dbReference>
<dbReference type="EMBL" id="CM044708">
    <property type="protein sequence ID" value="KAI5648994.1"/>
    <property type="molecule type" value="Genomic_DNA"/>
</dbReference>
<evidence type="ECO:0000313" key="1">
    <source>
        <dbReference type="EMBL" id="KAI5648994.1"/>
    </source>
</evidence>
<keyword evidence="2" id="KW-1185">Reference proteome</keyword>
<accession>A0ACB9ZMS6</accession>
<protein>
    <submittedName>
        <fullName evidence="1">Uncharacterized protein</fullName>
    </submittedName>
</protein>
<comment type="caution">
    <text evidence="1">The sequence shown here is derived from an EMBL/GenBank/DDBJ whole genome shotgun (WGS) entry which is preliminary data.</text>
</comment>
<organism evidence="1 2">
    <name type="scientific">Catharanthus roseus</name>
    <name type="common">Madagascar periwinkle</name>
    <name type="synonym">Vinca rosea</name>
    <dbReference type="NCBI Taxonomy" id="4058"/>
    <lineage>
        <taxon>Eukaryota</taxon>
        <taxon>Viridiplantae</taxon>
        <taxon>Streptophyta</taxon>
        <taxon>Embryophyta</taxon>
        <taxon>Tracheophyta</taxon>
        <taxon>Spermatophyta</taxon>
        <taxon>Magnoliopsida</taxon>
        <taxon>eudicotyledons</taxon>
        <taxon>Gunneridae</taxon>
        <taxon>Pentapetalae</taxon>
        <taxon>asterids</taxon>
        <taxon>lamiids</taxon>
        <taxon>Gentianales</taxon>
        <taxon>Apocynaceae</taxon>
        <taxon>Rauvolfioideae</taxon>
        <taxon>Vinceae</taxon>
        <taxon>Catharanthinae</taxon>
        <taxon>Catharanthus</taxon>
    </lineage>
</organism>
<name>A0ACB9ZMS6_CATRO</name>
<evidence type="ECO:0000313" key="2">
    <source>
        <dbReference type="Proteomes" id="UP001060085"/>
    </source>
</evidence>
<gene>
    <name evidence="1" type="ORF">M9H77_34999</name>
</gene>
<sequence length="102" mass="11800">MVKMKNANVGREENYEGRSNRGGRTGKRKGKRVAAEVRLAERFISVGATNFEEWTRKRRKIALGHKVDLSDMKDSIPKIKNALILTYTVREDLKNYSLKEKF</sequence>